<dbReference type="EMBL" id="BGPR01000046">
    <property type="protein sequence ID" value="GBL86055.1"/>
    <property type="molecule type" value="Genomic_DNA"/>
</dbReference>
<evidence type="ECO:0000313" key="2">
    <source>
        <dbReference type="Proteomes" id="UP000499080"/>
    </source>
</evidence>
<gene>
    <name evidence="1" type="ORF">AVEN_89105_1</name>
</gene>
<name>A0A4Y2B418_ARAVE</name>
<dbReference type="AlphaFoldDB" id="A0A4Y2B418"/>
<keyword evidence="2" id="KW-1185">Reference proteome</keyword>
<sequence>MLGSKDSHEFDTLVVDSVLTSPLCATVNEEQQKSASQFDMNFRYVKIDGRIHAPAKCELRSVTRFLQAEGCLWKAIIAAESCQTLRRLRRAVLTSGVVFIHDALTALL</sequence>
<accession>A0A4Y2B418</accession>
<protein>
    <submittedName>
        <fullName evidence="1">Uncharacterized protein</fullName>
    </submittedName>
</protein>
<comment type="caution">
    <text evidence="1">The sequence shown here is derived from an EMBL/GenBank/DDBJ whole genome shotgun (WGS) entry which is preliminary data.</text>
</comment>
<proteinExistence type="predicted"/>
<reference evidence="1 2" key="1">
    <citation type="journal article" date="2019" name="Sci. Rep.">
        <title>Orb-weaving spider Araneus ventricosus genome elucidates the spidroin gene catalogue.</title>
        <authorList>
            <person name="Kono N."/>
            <person name="Nakamura H."/>
            <person name="Ohtoshi R."/>
            <person name="Moran D.A.P."/>
            <person name="Shinohara A."/>
            <person name="Yoshida Y."/>
            <person name="Fujiwara M."/>
            <person name="Mori M."/>
            <person name="Tomita M."/>
            <person name="Arakawa K."/>
        </authorList>
    </citation>
    <scope>NUCLEOTIDE SEQUENCE [LARGE SCALE GENOMIC DNA]</scope>
</reference>
<evidence type="ECO:0000313" key="1">
    <source>
        <dbReference type="EMBL" id="GBL86055.1"/>
    </source>
</evidence>
<organism evidence="1 2">
    <name type="scientific">Araneus ventricosus</name>
    <name type="common">Orbweaver spider</name>
    <name type="synonym">Epeira ventricosa</name>
    <dbReference type="NCBI Taxonomy" id="182803"/>
    <lineage>
        <taxon>Eukaryota</taxon>
        <taxon>Metazoa</taxon>
        <taxon>Ecdysozoa</taxon>
        <taxon>Arthropoda</taxon>
        <taxon>Chelicerata</taxon>
        <taxon>Arachnida</taxon>
        <taxon>Araneae</taxon>
        <taxon>Araneomorphae</taxon>
        <taxon>Entelegynae</taxon>
        <taxon>Araneoidea</taxon>
        <taxon>Araneidae</taxon>
        <taxon>Araneus</taxon>
    </lineage>
</organism>
<dbReference type="Proteomes" id="UP000499080">
    <property type="component" value="Unassembled WGS sequence"/>
</dbReference>